<dbReference type="Pfam" id="PF00984">
    <property type="entry name" value="UDPG_MGDP_dh"/>
    <property type="match status" value="1"/>
</dbReference>
<evidence type="ECO:0000256" key="4">
    <source>
        <dbReference type="ARBA" id="ARBA00023002"/>
    </source>
</evidence>
<reference evidence="11 12" key="1">
    <citation type="journal article" date="2016" name="Nat. Commun.">
        <title>Thousands of microbial genomes shed light on interconnected biogeochemical processes in an aquifer system.</title>
        <authorList>
            <person name="Anantharaman K."/>
            <person name="Brown C.T."/>
            <person name="Hug L.A."/>
            <person name="Sharon I."/>
            <person name="Castelle C.J."/>
            <person name="Probst A.J."/>
            <person name="Thomas B.C."/>
            <person name="Singh A."/>
            <person name="Wilkins M.J."/>
            <person name="Karaoz U."/>
            <person name="Brodie E.L."/>
            <person name="Williams K.H."/>
            <person name="Hubbard S.S."/>
            <person name="Banfield J.F."/>
        </authorList>
    </citation>
    <scope>NUCLEOTIDE SEQUENCE [LARGE SCALE GENOMIC DNA]</scope>
</reference>
<feature type="domain" description="UDP-glucose/GDP-mannose dehydrogenase C-terminal" evidence="10">
    <location>
        <begin position="361"/>
        <end position="463"/>
    </location>
</feature>
<dbReference type="Pfam" id="PF03721">
    <property type="entry name" value="UDPG_MGDP_dh_N"/>
    <property type="match status" value="1"/>
</dbReference>
<accession>A0A1G2KJ85</accession>
<evidence type="ECO:0000313" key="12">
    <source>
        <dbReference type="Proteomes" id="UP000179023"/>
    </source>
</evidence>
<dbReference type="NCBIfam" id="TIGR03026">
    <property type="entry name" value="NDP-sugDHase"/>
    <property type="match status" value="1"/>
</dbReference>
<evidence type="ECO:0000256" key="2">
    <source>
        <dbReference type="ARBA" id="ARBA00006601"/>
    </source>
</evidence>
<dbReference type="InterPro" id="IPR036220">
    <property type="entry name" value="UDP-Glc/GDP-Man_DH_C_sf"/>
</dbReference>
<dbReference type="PANTHER" id="PTHR43750:SF3">
    <property type="entry name" value="UDP-GLUCOSE 6-DEHYDROGENASE TUAD"/>
    <property type="match status" value="1"/>
</dbReference>
<organism evidence="11 12">
    <name type="scientific">Candidatus Sungbacteria bacterium RIFCSPHIGHO2_02_FULL_47_11</name>
    <dbReference type="NCBI Taxonomy" id="1802270"/>
    <lineage>
        <taxon>Bacteria</taxon>
        <taxon>Candidatus Sungiibacteriota</taxon>
    </lineage>
</organism>
<dbReference type="GO" id="GO:0006065">
    <property type="term" value="P:UDP-glucuronate biosynthetic process"/>
    <property type="evidence" value="ECO:0007669"/>
    <property type="project" value="UniProtKB-UniPathway"/>
</dbReference>
<dbReference type="InterPro" id="IPR017476">
    <property type="entry name" value="UDP-Glc/GDP-Man"/>
</dbReference>
<comment type="similarity">
    <text evidence="2 7">Belongs to the UDP-glucose/GDP-mannose dehydrogenase family.</text>
</comment>
<evidence type="ECO:0000259" key="10">
    <source>
        <dbReference type="SMART" id="SM00984"/>
    </source>
</evidence>
<gene>
    <name evidence="11" type="ORF">A3C07_04580</name>
</gene>
<dbReference type="PIRSF" id="PIRSF000124">
    <property type="entry name" value="UDPglc_GDPman_dh"/>
    <property type="match status" value="1"/>
</dbReference>
<proteinExistence type="inferred from homology"/>
<evidence type="ECO:0000256" key="6">
    <source>
        <dbReference type="ARBA" id="ARBA00047473"/>
    </source>
</evidence>
<feature type="binding site" evidence="9">
    <location>
        <position position="78"/>
    </location>
    <ligand>
        <name>NAD(+)</name>
        <dbReference type="ChEBI" id="CHEBI:57540"/>
    </ligand>
</feature>
<dbReference type="GO" id="GO:0051287">
    <property type="term" value="F:NAD binding"/>
    <property type="evidence" value="ECO:0007669"/>
    <property type="project" value="InterPro"/>
</dbReference>
<feature type="binding site" evidence="9">
    <location>
        <position position="133"/>
    </location>
    <ligand>
        <name>NAD(+)</name>
        <dbReference type="ChEBI" id="CHEBI:57540"/>
    </ligand>
</feature>
<name>A0A1G2KJ85_9BACT</name>
<dbReference type="UniPathway" id="UPA00038">
    <property type="reaction ID" value="UER00491"/>
</dbReference>
<feature type="binding site" evidence="8">
    <location>
        <position position="250"/>
    </location>
    <ligand>
        <name>substrate</name>
    </ligand>
</feature>
<evidence type="ECO:0000256" key="8">
    <source>
        <dbReference type="PIRSR" id="PIRSR500134-2"/>
    </source>
</evidence>
<dbReference type="EMBL" id="MHQI01000039">
    <property type="protein sequence ID" value="OGZ99507.1"/>
    <property type="molecule type" value="Genomic_DNA"/>
</dbReference>
<dbReference type="SMART" id="SM00984">
    <property type="entry name" value="UDPG_MGDP_dh_C"/>
    <property type="match status" value="1"/>
</dbReference>
<evidence type="ECO:0000256" key="3">
    <source>
        <dbReference type="ARBA" id="ARBA00012954"/>
    </source>
</evidence>
<dbReference type="AlphaFoldDB" id="A0A1G2KJ85"/>
<comment type="caution">
    <text evidence="11">The sequence shown here is derived from an EMBL/GenBank/DDBJ whole genome shotgun (WGS) entry which is preliminary data.</text>
</comment>
<dbReference type="InterPro" id="IPR014026">
    <property type="entry name" value="UDP-Glc/GDP-Man_DH_dimer"/>
</dbReference>
<keyword evidence="4 7" id="KW-0560">Oxidoreductase</keyword>
<evidence type="ECO:0000256" key="1">
    <source>
        <dbReference type="ARBA" id="ARBA00004701"/>
    </source>
</evidence>
<dbReference type="InterPro" id="IPR014027">
    <property type="entry name" value="UDP-Glc/GDP-Man_DH_C"/>
</dbReference>
<dbReference type="EC" id="1.1.1.22" evidence="3 7"/>
<dbReference type="GO" id="GO:0000271">
    <property type="term" value="P:polysaccharide biosynthetic process"/>
    <property type="evidence" value="ECO:0007669"/>
    <property type="project" value="InterPro"/>
</dbReference>
<comment type="pathway">
    <text evidence="1">Nucleotide-sugar biosynthesis; UDP-alpha-D-glucuronate biosynthesis; UDP-alpha-D-glucuronate from UDP-alpha-D-glucose: step 1/1.</text>
</comment>
<feature type="binding site" evidence="9">
    <location>
        <position position="375"/>
    </location>
    <ligand>
        <name>NAD(+)</name>
        <dbReference type="ChEBI" id="CHEBI:57540"/>
    </ligand>
</feature>
<dbReference type="PANTHER" id="PTHR43750">
    <property type="entry name" value="UDP-GLUCOSE 6-DEHYDROGENASE TUAD"/>
    <property type="match status" value="1"/>
</dbReference>
<evidence type="ECO:0000256" key="9">
    <source>
        <dbReference type="PIRSR" id="PIRSR500134-3"/>
    </source>
</evidence>
<dbReference type="InterPro" id="IPR028357">
    <property type="entry name" value="UDPglc_DH_bac"/>
</dbReference>
<dbReference type="GO" id="GO:0003979">
    <property type="term" value="F:UDP-glucose 6-dehydrogenase activity"/>
    <property type="evidence" value="ECO:0007669"/>
    <property type="project" value="UniProtKB-EC"/>
</dbReference>
<feature type="binding site" evidence="8">
    <location>
        <begin position="296"/>
        <end position="300"/>
    </location>
    <ligand>
        <name>substrate</name>
    </ligand>
</feature>
<dbReference type="Gene3D" id="1.20.5.100">
    <property type="entry name" value="Cytochrome c1, transmembrane anchor, C-terminal"/>
    <property type="match status" value="1"/>
</dbReference>
<dbReference type="STRING" id="1802270.A3C07_04580"/>
<feature type="binding site" evidence="8">
    <location>
        <position position="368"/>
    </location>
    <ligand>
        <name>substrate</name>
    </ligand>
</feature>
<dbReference type="SUPFAM" id="SSF51735">
    <property type="entry name" value="NAD(P)-binding Rossmann-fold domains"/>
    <property type="match status" value="1"/>
</dbReference>
<evidence type="ECO:0000313" key="11">
    <source>
        <dbReference type="EMBL" id="OGZ99507.1"/>
    </source>
</evidence>
<sequence>MYTAHIEQFYGIVQLVETRIGVSGMELCSTRTVSDQLVFLNISWHHWGMNIAVIGLWHLGEIVSASFAELGHCVIGIDENKETIENLQKGIPPLDEPGLRELLKKHLDVGTLSFTTDFSSVKNCEAVFMTFDTPVGENDEPELSVLFETAEKIAPHLNPTALFAVVSQVPVGTTKELMDRMKQKNPGLTCDLAYFPENLQLGKALDCFLKPDRVVVGADTDRARERLEVIIQKITAPRLTMNIASAEMSKHALNAFLATSLSFIYNISDLCEEAGADVTDVAAALRSDSRIGPSAYLDASLGFSGGTLMRDLKTLVRFAKSRGRDVPVVEGVQKTNEERRKNIARHLENLLGVPLKRLKLGILGITYKPGTSTLRRSLGVELMRILTDAGVAVGAYDPQAPEEEFSRMASGTLARDPYQMAEDCRGVLLVTAWPEFKELDFKRLREKMAFPYLLFDTRNFFKERETEIREAGLYYVGMGRPTL</sequence>
<dbReference type="InterPro" id="IPR001732">
    <property type="entry name" value="UDP-Glc/GDP-Man_DH_N"/>
</dbReference>
<dbReference type="InterPro" id="IPR036291">
    <property type="entry name" value="NAD(P)-bd_dom_sf"/>
</dbReference>
<evidence type="ECO:0000256" key="7">
    <source>
        <dbReference type="PIRNR" id="PIRNR000124"/>
    </source>
</evidence>
<dbReference type="SUPFAM" id="SSF48179">
    <property type="entry name" value="6-phosphogluconate dehydrogenase C-terminal domain-like"/>
    <property type="match status" value="1"/>
</dbReference>
<comment type="catalytic activity">
    <reaction evidence="6 7">
        <text>UDP-alpha-D-glucose + 2 NAD(+) + H2O = UDP-alpha-D-glucuronate + 2 NADH + 3 H(+)</text>
        <dbReference type="Rhea" id="RHEA:23596"/>
        <dbReference type="ChEBI" id="CHEBI:15377"/>
        <dbReference type="ChEBI" id="CHEBI:15378"/>
        <dbReference type="ChEBI" id="CHEBI:57540"/>
        <dbReference type="ChEBI" id="CHEBI:57945"/>
        <dbReference type="ChEBI" id="CHEBI:58052"/>
        <dbReference type="ChEBI" id="CHEBI:58885"/>
        <dbReference type="EC" id="1.1.1.22"/>
    </reaction>
</comment>
<dbReference type="Pfam" id="PF03720">
    <property type="entry name" value="UDPG_MGDP_dh_C"/>
    <property type="match status" value="1"/>
</dbReference>
<evidence type="ECO:0000256" key="5">
    <source>
        <dbReference type="ARBA" id="ARBA00023027"/>
    </source>
</evidence>
<dbReference type="SUPFAM" id="SSF52413">
    <property type="entry name" value="UDP-glucose/GDP-mannose dehydrogenase C-terminal domain"/>
    <property type="match status" value="1"/>
</dbReference>
<dbReference type="InterPro" id="IPR008927">
    <property type="entry name" value="6-PGluconate_DH-like_C_sf"/>
</dbReference>
<dbReference type="Proteomes" id="UP000179023">
    <property type="component" value="Unassembled WGS sequence"/>
</dbReference>
<dbReference type="PIRSF" id="PIRSF500134">
    <property type="entry name" value="UDPglc_DH_bac"/>
    <property type="match status" value="1"/>
</dbReference>
<protein>
    <recommendedName>
        <fullName evidence="3 7">UDP-glucose 6-dehydrogenase</fullName>
        <ecNumber evidence="3 7">1.1.1.22</ecNumber>
    </recommendedName>
</protein>
<dbReference type="Gene3D" id="3.40.50.720">
    <property type="entry name" value="NAD(P)-binding Rossmann-like Domain"/>
    <property type="match status" value="2"/>
</dbReference>
<keyword evidence="5 7" id="KW-0520">NAD</keyword>